<dbReference type="STRING" id="1391627.SAMN05216464_101755"/>
<evidence type="ECO:0000313" key="2">
    <source>
        <dbReference type="EMBL" id="SDD44653.1"/>
    </source>
</evidence>
<proteinExistence type="predicted"/>
<organism evidence="2 3">
    <name type="scientific">Mucilaginibacter pineti</name>
    <dbReference type="NCBI Taxonomy" id="1391627"/>
    <lineage>
        <taxon>Bacteria</taxon>
        <taxon>Pseudomonadati</taxon>
        <taxon>Bacteroidota</taxon>
        <taxon>Sphingobacteriia</taxon>
        <taxon>Sphingobacteriales</taxon>
        <taxon>Sphingobacteriaceae</taxon>
        <taxon>Mucilaginibacter</taxon>
    </lineage>
</organism>
<dbReference type="RefSeq" id="WP_091144462.1">
    <property type="nucleotide sequence ID" value="NZ_FNAI01000001.1"/>
</dbReference>
<dbReference type="InterPro" id="IPR012347">
    <property type="entry name" value="Ferritin-like"/>
</dbReference>
<reference evidence="2 3" key="1">
    <citation type="submission" date="2016-10" db="EMBL/GenBank/DDBJ databases">
        <authorList>
            <person name="de Groot N.N."/>
        </authorList>
    </citation>
    <scope>NUCLEOTIDE SEQUENCE [LARGE SCALE GENOMIC DNA]</scope>
    <source>
        <strain evidence="2 3">47C3B</strain>
    </source>
</reference>
<accession>A0A1G6UTM8</accession>
<dbReference type="InterPro" id="IPR025419">
    <property type="entry name" value="DUF4142"/>
</dbReference>
<dbReference type="PANTHER" id="PTHR38593:SF1">
    <property type="entry name" value="BLR2558 PROTEIN"/>
    <property type="match status" value="1"/>
</dbReference>
<dbReference type="AlphaFoldDB" id="A0A1G6UTM8"/>
<sequence>MKRIMGLFLGLIALVSIQSCESNRKANNYNGVATDNTNVQFVKNAAELSMTNVKASGLAISNSKNQQVVQFAKAMITDYTQLNDELKKLKLDTTAVDTIVGEHQLILDSLGMLHAAQFDKSYMQLMISNHEKQVSSFRAASQDKNTPVADFAKKITPALNVRLDSARVINNSLK</sequence>
<feature type="domain" description="DUF4142" evidence="1">
    <location>
        <begin position="38"/>
        <end position="167"/>
    </location>
</feature>
<evidence type="ECO:0000259" key="1">
    <source>
        <dbReference type="Pfam" id="PF13628"/>
    </source>
</evidence>
<dbReference type="OrthoDB" id="883203at2"/>
<evidence type="ECO:0000313" key="3">
    <source>
        <dbReference type="Proteomes" id="UP000199072"/>
    </source>
</evidence>
<dbReference type="EMBL" id="FNAI01000001">
    <property type="protein sequence ID" value="SDD44653.1"/>
    <property type="molecule type" value="Genomic_DNA"/>
</dbReference>
<dbReference type="PROSITE" id="PS51257">
    <property type="entry name" value="PROKAR_LIPOPROTEIN"/>
    <property type="match status" value="1"/>
</dbReference>
<dbReference type="Gene3D" id="1.20.1260.10">
    <property type="match status" value="1"/>
</dbReference>
<dbReference type="Pfam" id="PF13628">
    <property type="entry name" value="DUF4142"/>
    <property type="match status" value="1"/>
</dbReference>
<name>A0A1G6UTM8_9SPHI</name>
<dbReference type="PANTHER" id="PTHR38593">
    <property type="entry name" value="BLR2558 PROTEIN"/>
    <property type="match status" value="1"/>
</dbReference>
<protein>
    <submittedName>
        <fullName evidence="2">Putative membrane protein</fullName>
    </submittedName>
</protein>
<dbReference type="Proteomes" id="UP000199072">
    <property type="component" value="Unassembled WGS sequence"/>
</dbReference>
<keyword evidence="3" id="KW-1185">Reference proteome</keyword>
<gene>
    <name evidence="2" type="ORF">SAMN05216464_101755</name>
</gene>